<dbReference type="Proteomes" id="UP000219564">
    <property type="component" value="Unassembled WGS sequence"/>
</dbReference>
<dbReference type="EMBL" id="OBKZ01000006">
    <property type="protein sequence ID" value="SOB49520.1"/>
    <property type="molecule type" value="Genomic_DNA"/>
</dbReference>
<organism evidence="1 2">
    <name type="scientific">Pseudomonas lundensis</name>
    <dbReference type="NCBI Taxonomy" id="86185"/>
    <lineage>
        <taxon>Bacteria</taxon>
        <taxon>Pseudomonadati</taxon>
        <taxon>Pseudomonadota</taxon>
        <taxon>Gammaproteobacteria</taxon>
        <taxon>Pseudomonadales</taxon>
        <taxon>Pseudomonadaceae</taxon>
        <taxon>Pseudomonas</taxon>
    </lineage>
</organism>
<dbReference type="AlphaFoldDB" id="A0AAX2H2P4"/>
<evidence type="ECO:0000313" key="2">
    <source>
        <dbReference type="Proteomes" id="UP000219564"/>
    </source>
</evidence>
<gene>
    <name evidence="1" type="ORF">PLUA15_140053</name>
</gene>
<reference evidence="1 2" key="1">
    <citation type="submission" date="2017-08" db="EMBL/GenBank/DDBJ databases">
        <authorList>
            <person name="Chaillou S."/>
        </authorList>
    </citation>
    <scope>NUCLEOTIDE SEQUENCE [LARGE SCALE GENOMIC DNA]</scope>
    <source>
        <strain evidence="1 2">MFPA15A1205</strain>
    </source>
</reference>
<protein>
    <submittedName>
        <fullName evidence="1">Uncharacterized protein</fullName>
    </submittedName>
</protein>
<name>A0AAX2H2P4_9PSED</name>
<dbReference type="RefSeq" id="WP_097191341.1">
    <property type="nucleotide sequence ID" value="NZ_OBKZ01000006.1"/>
</dbReference>
<sequence>MDVELFLRDRTAFIKHYYDEAIAPFSETMQKVTDGVPPFVPPPFDPDTMSGEPAFLEEWERAHTGFQVVGQTCVSMLSESLKIFFVTHEKNAGLDFEKLWGSKIFSKGFIRGYQTSFARIGVDWSKCPADFSILEQVVLARNASQHATSVTSTRVNHDVGTLSKHPSPLFVSSYEMNLLASRGGSWMVPPAVYVTRDALHQAAGEIEKLAEWMSTINFRALLKAQKATP</sequence>
<proteinExistence type="predicted"/>
<evidence type="ECO:0000313" key="1">
    <source>
        <dbReference type="EMBL" id="SOB49520.1"/>
    </source>
</evidence>
<comment type="caution">
    <text evidence="1">The sequence shown here is derived from an EMBL/GenBank/DDBJ whole genome shotgun (WGS) entry which is preliminary data.</text>
</comment>
<accession>A0AAX2H2P4</accession>